<organism evidence="3 4">
    <name type="scientific">[Candida] subhashii</name>
    <dbReference type="NCBI Taxonomy" id="561895"/>
    <lineage>
        <taxon>Eukaryota</taxon>
        <taxon>Fungi</taxon>
        <taxon>Dikarya</taxon>
        <taxon>Ascomycota</taxon>
        <taxon>Saccharomycotina</taxon>
        <taxon>Pichiomycetes</taxon>
        <taxon>Debaryomycetaceae</taxon>
        <taxon>Spathaspora</taxon>
    </lineage>
</organism>
<dbReference type="SMART" id="SM00444">
    <property type="entry name" value="GYF"/>
    <property type="match status" value="1"/>
</dbReference>
<evidence type="ECO:0000259" key="2">
    <source>
        <dbReference type="PROSITE" id="PS50829"/>
    </source>
</evidence>
<dbReference type="GO" id="GO:0005829">
    <property type="term" value="C:cytosol"/>
    <property type="evidence" value="ECO:0007669"/>
    <property type="project" value="TreeGrafter"/>
</dbReference>
<evidence type="ECO:0000313" key="4">
    <source>
        <dbReference type="Proteomes" id="UP000694255"/>
    </source>
</evidence>
<feature type="region of interest" description="Disordered" evidence="1">
    <location>
        <begin position="445"/>
        <end position="497"/>
    </location>
</feature>
<dbReference type="InterPro" id="IPR051640">
    <property type="entry name" value="GRB10-interact_GYF"/>
</dbReference>
<name>A0A8J5QIQ7_9ASCO</name>
<dbReference type="EMBL" id="JAGSYN010000214">
    <property type="protein sequence ID" value="KAG7661717.1"/>
    <property type="molecule type" value="Genomic_DNA"/>
</dbReference>
<feature type="region of interest" description="Disordered" evidence="1">
    <location>
        <begin position="1"/>
        <end position="39"/>
    </location>
</feature>
<feature type="region of interest" description="Disordered" evidence="1">
    <location>
        <begin position="367"/>
        <end position="399"/>
    </location>
</feature>
<proteinExistence type="predicted"/>
<dbReference type="Proteomes" id="UP000694255">
    <property type="component" value="Unassembled WGS sequence"/>
</dbReference>
<feature type="compositionally biased region" description="Pro residues" evidence="1">
    <location>
        <begin position="250"/>
        <end position="263"/>
    </location>
</feature>
<feature type="domain" description="GYF" evidence="2">
    <location>
        <begin position="179"/>
        <end position="227"/>
    </location>
</feature>
<feature type="compositionally biased region" description="Polar residues" evidence="1">
    <location>
        <begin position="8"/>
        <end position="36"/>
    </location>
</feature>
<dbReference type="PANTHER" id="PTHR14445">
    <property type="entry name" value="GRB10 INTERACTING GYF PROTEIN"/>
    <property type="match status" value="1"/>
</dbReference>
<dbReference type="PROSITE" id="PS50829">
    <property type="entry name" value="GYF"/>
    <property type="match status" value="1"/>
</dbReference>
<feature type="compositionally biased region" description="Low complexity" evidence="1">
    <location>
        <begin position="519"/>
        <end position="529"/>
    </location>
</feature>
<dbReference type="AlphaFoldDB" id="A0A8J5QIQ7"/>
<keyword evidence="4" id="KW-1185">Reference proteome</keyword>
<feature type="region of interest" description="Disordered" evidence="1">
    <location>
        <begin position="515"/>
        <end position="598"/>
    </location>
</feature>
<comment type="caution">
    <text evidence="3">The sequence shown here is derived from an EMBL/GenBank/DDBJ whole genome shotgun (WGS) entry which is preliminary data.</text>
</comment>
<feature type="compositionally biased region" description="Basic and acidic residues" evidence="1">
    <location>
        <begin position="546"/>
        <end position="557"/>
    </location>
</feature>
<evidence type="ECO:0000256" key="1">
    <source>
        <dbReference type="SAM" id="MobiDB-lite"/>
    </source>
</evidence>
<dbReference type="RefSeq" id="XP_049261950.1">
    <property type="nucleotide sequence ID" value="XM_049408770.1"/>
</dbReference>
<feature type="region of interest" description="Disordered" evidence="1">
    <location>
        <begin position="247"/>
        <end position="283"/>
    </location>
</feature>
<feature type="region of interest" description="Disordered" evidence="1">
    <location>
        <begin position="137"/>
        <end position="172"/>
    </location>
</feature>
<evidence type="ECO:0000313" key="3">
    <source>
        <dbReference type="EMBL" id="KAG7661717.1"/>
    </source>
</evidence>
<feature type="region of interest" description="Disordered" evidence="1">
    <location>
        <begin position="632"/>
        <end position="661"/>
    </location>
</feature>
<reference evidence="3 4" key="1">
    <citation type="journal article" date="2021" name="DNA Res.">
        <title>Genome analysis of Candida subhashii reveals its hybrid nature and dual mitochondrial genome conformations.</title>
        <authorList>
            <person name="Mixao V."/>
            <person name="Hegedusova E."/>
            <person name="Saus E."/>
            <person name="Pryszcz L.P."/>
            <person name="Cillingova A."/>
            <person name="Nosek J."/>
            <person name="Gabaldon T."/>
        </authorList>
    </citation>
    <scope>NUCLEOTIDE SEQUENCE [LARGE SCALE GENOMIC DNA]</scope>
    <source>
        <strain evidence="3 4">CBS 10753</strain>
    </source>
</reference>
<feature type="compositionally biased region" description="Acidic residues" evidence="1">
    <location>
        <begin position="563"/>
        <end position="575"/>
    </location>
</feature>
<protein>
    <submittedName>
        <fullName evidence="3">SMY2</fullName>
    </submittedName>
</protein>
<dbReference type="OrthoDB" id="48509at2759"/>
<dbReference type="PANTHER" id="PTHR14445:SF36">
    <property type="entry name" value="FI03272P-RELATED"/>
    <property type="match status" value="1"/>
</dbReference>
<dbReference type="InterPro" id="IPR003169">
    <property type="entry name" value="GYF"/>
</dbReference>
<dbReference type="Pfam" id="PF02213">
    <property type="entry name" value="GYF"/>
    <property type="match status" value="1"/>
</dbReference>
<dbReference type="GeneID" id="73471575"/>
<gene>
    <name evidence="3" type="ORF">J8A68_004775</name>
</gene>
<feature type="compositionally biased region" description="Low complexity" evidence="1">
    <location>
        <begin position="445"/>
        <end position="477"/>
    </location>
</feature>
<sequence length="884" mass="95192">MYSRTRKSQSSDTNGNFESHDSNPTGNSTTTASYTPIPTIPMNKGGKRYTMNEVFQVWYDNKDQILNPATEIPIKASEGYKLTKPSQIYHLELQPTNLKDDFGSQNELREETTQINDSLDKLSIGDEEGVATSIASATGVTGGTTGATSSTSGPPPGIGQPSDHGQHSISPAPLVTSDKIKWHYIDPMGNEQGPFNGDMMQEWLTGGYLNLDLKIRRKEETTFKTLKDLCDGLQNYIQPFKVPLPDLTVAPPPPPPAPAPAPAPVSAAPDTNQFFSPHKLHENPQLPAQSQFHQFLSSAEAQTSNLGSLRLSGLGGPQSNLFGNDFMKSDPFAQPLTPQSATFSQPGGHFGLDAFNPHHPVHHNLGFSNPLQHPGMPSLLHHQQQVPQPSMARVNSGWGLEPTSANLMGNVSSNPATPVPVNPILTNTTQINQSTAAPISPWISGGVQSSSRVSSPFAPSSTINSSNNNLSGSENVSPAIPSTASSKEALPAVASEDSVLHDIHSSVVTDILGEEEVPQKQQQQPVQTPKQKKTKQRKQSIPEPEPVEHIEPVHEEVIAQPEPEQEQEEEEEDEEPIKHAVDLKPAVPQELAPWATKQDIKKPAMTLKEIQELEAKKLKEQRKIEAQIRSEQGAKAWAEEPLSSPSEKSIPSLPATWASTTSAPVVTKTLAEIQKEEAEAKARAAAKAGVSSGGVPIQKTSFASAIAGSTPRDDGPAWTTVTSKKLAPAKKPTTASMLASSAAPTKVTPQLLRSVSAAKPVQSTVNATAVREDFLVWARSNMTNLYPSVSKNDLLDIFITLPANSSDSAQLISETIYSSSATMDGRRFAQEFLKRRQKVDQTIGGANDLVAWSAAVISSADKVQTVDEDGWTSTVKSKKKGKKF</sequence>
<accession>A0A8J5QIQ7</accession>